<feature type="non-terminal residue" evidence="1">
    <location>
        <position position="109"/>
    </location>
</feature>
<comment type="caution">
    <text evidence="1">The sequence shown here is derived from an EMBL/GenBank/DDBJ whole genome shotgun (WGS) entry which is preliminary data.</text>
</comment>
<dbReference type="OrthoDB" id="2019644at2759"/>
<sequence length="109" mass="12367">MDMLSTKKYQFFVKHLDTISVAPLPKRNNKKELRISSLHQKAWLLKLLAFELHAGCPSSSTHREACQSILAHLFGLDVIETGTSAIYHSFTLQNTEEHVVTRTMSKSKV</sequence>
<evidence type="ECO:0000313" key="1">
    <source>
        <dbReference type="EMBL" id="GAV69443.1"/>
    </source>
</evidence>
<dbReference type="STRING" id="3775.A0A1Q3BP10"/>
<accession>A0A1Q3BP10</accession>
<dbReference type="Proteomes" id="UP000187406">
    <property type="component" value="Unassembled WGS sequence"/>
</dbReference>
<gene>
    <name evidence="1" type="ORF">CFOL_v3_12944</name>
</gene>
<keyword evidence="2" id="KW-1185">Reference proteome</keyword>
<protein>
    <submittedName>
        <fullName evidence="1">DUF3414 domain-containing protein</fullName>
    </submittedName>
</protein>
<dbReference type="AlphaFoldDB" id="A0A1Q3BP10"/>
<proteinExistence type="predicted"/>
<reference evidence="2" key="1">
    <citation type="submission" date="2016-04" db="EMBL/GenBank/DDBJ databases">
        <title>Cephalotus genome sequencing.</title>
        <authorList>
            <person name="Fukushima K."/>
            <person name="Hasebe M."/>
            <person name="Fang X."/>
        </authorList>
    </citation>
    <scope>NUCLEOTIDE SEQUENCE [LARGE SCALE GENOMIC DNA]</scope>
    <source>
        <strain evidence="2">cv. St1</strain>
    </source>
</reference>
<evidence type="ECO:0000313" key="2">
    <source>
        <dbReference type="Proteomes" id="UP000187406"/>
    </source>
</evidence>
<name>A0A1Q3BP10_CEPFO</name>
<dbReference type="InParanoid" id="A0A1Q3BP10"/>
<dbReference type="EMBL" id="BDDD01000723">
    <property type="protein sequence ID" value="GAV69443.1"/>
    <property type="molecule type" value="Genomic_DNA"/>
</dbReference>
<organism evidence="1 2">
    <name type="scientific">Cephalotus follicularis</name>
    <name type="common">Albany pitcher plant</name>
    <dbReference type="NCBI Taxonomy" id="3775"/>
    <lineage>
        <taxon>Eukaryota</taxon>
        <taxon>Viridiplantae</taxon>
        <taxon>Streptophyta</taxon>
        <taxon>Embryophyta</taxon>
        <taxon>Tracheophyta</taxon>
        <taxon>Spermatophyta</taxon>
        <taxon>Magnoliopsida</taxon>
        <taxon>eudicotyledons</taxon>
        <taxon>Gunneridae</taxon>
        <taxon>Pentapetalae</taxon>
        <taxon>rosids</taxon>
        <taxon>fabids</taxon>
        <taxon>Oxalidales</taxon>
        <taxon>Cephalotaceae</taxon>
        <taxon>Cephalotus</taxon>
    </lineage>
</organism>